<dbReference type="EMBL" id="BOQL01000021">
    <property type="protein sequence ID" value="GIM67110.1"/>
    <property type="molecule type" value="Genomic_DNA"/>
</dbReference>
<proteinExistence type="predicted"/>
<gene>
    <name evidence="2" type="ORF">Aau02nite_25940</name>
</gene>
<dbReference type="AlphaFoldDB" id="A0A919S8R1"/>
<comment type="caution">
    <text evidence="2">The sequence shown here is derived from an EMBL/GenBank/DDBJ whole genome shotgun (WGS) entry which is preliminary data.</text>
</comment>
<dbReference type="Gene3D" id="3.10.450.50">
    <property type="match status" value="1"/>
</dbReference>
<keyword evidence="3" id="KW-1185">Reference proteome</keyword>
<dbReference type="Pfam" id="PF12680">
    <property type="entry name" value="SnoaL_2"/>
    <property type="match status" value="1"/>
</dbReference>
<evidence type="ECO:0000259" key="1">
    <source>
        <dbReference type="Pfam" id="PF12680"/>
    </source>
</evidence>
<sequence>MVTPFPSTPGADLTAYLTRYPREITFGEDDAAAVFDRYHTDDFVLRNDGTPLDRERLLAHVRPARRNAVEVHVDVHEALVCADRIAARYTLTAVMRQGHTVVTDIHMFGELAPDGRLRRAEQLTRNAAG</sequence>
<dbReference type="SUPFAM" id="SSF54427">
    <property type="entry name" value="NTF2-like"/>
    <property type="match status" value="1"/>
</dbReference>
<protein>
    <recommendedName>
        <fullName evidence="1">SnoaL-like domain-containing protein</fullName>
    </recommendedName>
</protein>
<feature type="domain" description="SnoaL-like" evidence="1">
    <location>
        <begin position="25"/>
        <end position="119"/>
    </location>
</feature>
<reference evidence="2" key="1">
    <citation type="submission" date="2021-03" db="EMBL/GenBank/DDBJ databases">
        <title>Whole genome shotgun sequence of Actinoplanes auranticolor NBRC 12245.</title>
        <authorList>
            <person name="Komaki H."/>
            <person name="Tamura T."/>
        </authorList>
    </citation>
    <scope>NUCLEOTIDE SEQUENCE</scope>
    <source>
        <strain evidence="2">NBRC 12245</strain>
    </source>
</reference>
<dbReference type="InterPro" id="IPR037401">
    <property type="entry name" value="SnoaL-like"/>
</dbReference>
<dbReference type="Proteomes" id="UP000681340">
    <property type="component" value="Unassembled WGS sequence"/>
</dbReference>
<dbReference type="RefSeq" id="WP_212988606.1">
    <property type="nucleotide sequence ID" value="NZ_BAABEA010000019.1"/>
</dbReference>
<name>A0A919S8R1_9ACTN</name>
<accession>A0A919S8R1</accession>
<dbReference type="InterPro" id="IPR032710">
    <property type="entry name" value="NTF2-like_dom_sf"/>
</dbReference>
<organism evidence="2 3">
    <name type="scientific">Actinoplanes auranticolor</name>
    <dbReference type="NCBI Taxonomy" id="47988"/>
    <lineage>
        <taxon>Bacteria</taxon>
        <taxon>Bacillati</taxon>
        <taxon>Actinomycetota</taxon>
        <taxon>Actinomycetes</taxon>
        <taxon>Micromonosporales</taxon>
        <taxon>Micromonosporaceae</taxon>
        <taxon>Actinoplanes</taxon>
    </lineage>
</organism>
<evidence type="ECO:0000313" key="2">
    <source>
        <dbReference type="EMBL" id="GIM67110.1"/>
    </source>
</evidence>
<evidence type="ECO:0000313" key="3">
    <source>
        <dbReference type="Proteomes" id="UP000681340"/>
    </source>
</evidence>